<evidence type="ECO:0000313" key="1">
    <source>
        <dbReference type="EMBL" id="ROO26452.1"/>
    </source>
</evidence>
<protein>
    <submittedName>
        <fullName evidence="1">Uncharacterized protein</fullName>
    </submittedName>
</protein>
<dbReference type="EMBL" id="AYKH01000021">
    <property type="protein sequence ID" value="ROO26452.1"/>
    <property type="molecule type" value="Genomic_DNA"/>
</dbReference>
<sequence>MRLRARPPLNADFIARDGWALRPLAAAWAPIDAAAVGVVGRR</sequence>
<dbReference type="AlphaFoldDB" id="A0A423PLN2"/>
<name>A0A423PLN2_9GAMM</name>
<keyword evidence="2" id="KW-1185">Reference proteome</keyword>
<evidence type="ECO:0000313" key="2">
    <source>
        <dbReference type="Proteomes" id="UP000283993"/>
    </source>
</evidence>
<organism evidence="1 2">
    <name type="scientific">Salinisphaera orenii MK-B5</name>
    <dbReference type="NCBI Taxonomy" id="856730"/>
    <lineage>
        <taxon>Bacteria</taxon>
        <taxon>Pseudomonadati</taxon>
        <taxon>Pseudomonadota</taxon>
        <taxon>Gammaproteobacteria</taxon>
        <taxon>Salinisphaerales</taxon>
        <taxon>Salinisphaeraceae</taxon>
        <taxon>Salinisphaera</taxon>
    </lineage>
</organism>
<reference evidence="1 2" key="1">
    <citation type="submission" date="2013-10" db="EMBL/GenBank/DDBJ databases">
        <title>Salinisphaera orenii MK-B5 Genome Sequencing.</title>
        <authorList>
            <person name="Lai Q."/>
            <person name="Li C."/>
            <person name="Shao Z."/>
        </authorList>
    </citation>
    <scope>NUCLEOTIDE SEQUENCE [LARGE SCALE GENOMIC DNA]</scope>
    <source>
        <strain evidence="1 2">MK-B5</strain>
    </source>
</reference>
<accession>A0A423PLN2</accession>
<gene>
    <name evidence="1" type="ORF">SAOR_10365</name>
</gene>
<comment type="caution">
    <text evidence="1">The sequence shown here is derived from an EMBL/GenBank/DDBJ whole genome shotgun (WGS) entry which is preliminary data.</text>
</comment>
<proteinExistence type="predicted"/>
<dbReference type="Proteomes" id="UP000283993">
    <property type="component" value="Unassembled WGS sequence"/>
</dbReference>